<gene>
    <name evidence="1" type="ORF">GGX14DRAFT_359020</name>
</gene>
<dbReference type="InterPro" id="IPR011009">
    <property type="entry name" value="Kinase-like_dom_sf"/>
</dbReference>
<evidence type="ECO:0000313" key="2">
    <source>
        <dbReference type="Proteomes" id="UP001219525"/>
    </source>
</evidence>
<protein>
    <recommendedName>
        <fullName evidence="3">Aminoglycoside phosphotransferase domain-containing protein</fullName>
    </recommendedName>
</protein>
<dbReference type="EMBL" id="JARJCW010000015">
    <property type="protein sequence ID" value="KAJ7216477.1"/>
    <property type="molecule type" value="Genomic_DNA"/>
</dbReference>
<organism evidence="1 2">
    <name type="scientific">Mycena pura</name>
    <dbReference type="NCBI Taxonomy" id="153505"/>
    <lineage>
        <taxon>Eukaryota</taxon>
        <taxon>Fungi</taxon>
        <taxon>Dikarya</taxon>
        <taxon>Basidiomycota</taxon>
        <taxon>Agaricomycotina</taxon>
        <taxon>Agaricomycetes</taxon>
        <taxon>Agaricomycetidae</taxon>
        <taxon>Agaricales</taxon>
        <taxon>Marasmiineae</taxon>
        <taxon>Mycenaceae</taxon>
        <taxon>Mycena</taxon>
    </lineage>
</organism>
<dbReference type="SUPFAM" id="SSF56112">
    <property type="entry name" value="Protein kinase-like (PK-like)"/>
    <property type="match status" value="1"/>
</dbReference>
<dbReference type="Proteomes" id="UP001219525">
    <property type="component" value="Unassembled WGS sequence"/>
</dbReference>
<evidence type="ECO:0000313" key="1">
    <source>
        <dbReference type="EMBL" id="KAJ7216477.1"/>
    </source>
</evidence>
<keyword evidence="2" id="KW-1185">Reference proteome</keyword>
<proteinExistence type="predicted"/>
<reference evidence="1" key="1">
    <citation type="submission" date="2023-03" db="EMBL/GenBank/DDBJ databases">
        <title>Massive genome expansion in bonnet fungi (Mycena s.s.) driven by repeated elements and novel gene families across ecological guilds.</title>
        <authorList>
            <consortium name="Lawrence Berkeley National Laboratory"/>
            <person name="Harder C.B."/>
            <person name="Miyauchi S."/>
            <person name="Viragh M."/>
            <person name="Kuo A."/>
            <person name="Thoen E."/>
            <person name="Andreopoulos B."/>
            <person name="Lu D."/>
            <person name="Skrede I."/>
            <person name="Drula E."/>
            <person name="Henrissat B."/>
            <person name="Morin E."/>
            <person name="Kohler A."/>
            <person name="Barry K."/>
            <person name="LaButti K."/>
            <person name="Morin E."/>
            <person name="Salamov A."/>
            <person name="Lipzen A."/>
            <person name="Mereny Z."/>
            <person name="Hegedus B."/>
            <person name="Baldrian P."/>
            <person name="Stursova M."/>
            <person name="Weitz H."/>
            <person name="Taylor A."/>
            <person name="Grigoriev I.V."/>
            <person name="Nagy L.G."/>
            <person name="Martin F."/>
            <person name="Kauserud H."/>
        </authorList>
    </citation>
    <scope>NUCLEOTIDE SEQUENCE</scope>
    <source>
        <strain evidence="1">9144</strain>
    </source>
</reference>
<sequence length="254" mass="29253">MDGNTNVWNERRTLQLAAYFGICTRLCREIADFHHQLSPAPYLCPQIFPRADGSIDEARLLRSNPRVFWTTWARENGTHEVVVKLMSTSRYGSAAQKKAGDFAPHLYVHRPATEDHCSGFYIAVMDRVRAGVESAVDLHRTNLIRLLQHFRTSGIVHGDLHRQNIILLEDGNVKVVDWDWAGLVDDEPCYPWTINLKNQWAPGVAAGAPIKHEHDRYQIELLFKEWGWSLLKDEKRDADEELEHEKPKKRKLAP</sequence>
<comment type="caution">
    <text evidence="1">The sequence shown here is derived from an EMBL/GenBank/DDBJ whole genome shotgun (WGS) entry which is preliminary data.</text>
</comment>
<dbReference type="AlphaFoldDB" id="A0AAD6YJR8"/>
<evidence type="ECO:0008006" key="3">
    <source>
        <dbReference type="Google" id="ProtNLM"/>
    </source>
</evidence>
<name>A0AAD6YJR8_9AGAR</name>
<accession>A0AAD6YJR8</accession>
<dbReference type="Gene3D" id="1.10.510.10">
    <property type="entry name" value="Transferase(Phosphotransferase) domain 1"/>
    <property type="match status" value="1"/>
</dbReference>